<dbReference type="AlphaFoldDB" id="A0A1H7JFD7"/>
<gene>
    <name evidence="3" type="ORF">SAMN05216469_10513</name>
</gene>
<dbReference type="Proteomes" id="UP000186015">
    <property type="component" value="Unassembled WGS sequence"/>
</dbReference>
<dbReference type="EMBL" id="FOAT01000005">
    <property type="protein sequence ID" value="SEK72617.1"/>
    <property type="molecule type" value="Genomic_DNA"/>
</dbReference>
<proteinExistence type="predicted"/>
<keyword evidence="2" id="KW-0812">Transmembrane</keyword>
<dbReference type="OrthoDB" id="1827691at2"/>
<organism evidence="3 4">
    <name type="scientific">Ruminococcus albus</name>
    <dbReference type="NCBI Taxonomy" id="1264"/>
    <lineage>
        <taxon>Bacteria</taxon>
        <taxon>Bacillati</taxon>
        <taxon>Bacillota</taxon>
        <taxon>Clostridia</taxon>
        <taxon>Eubacteriales</taxon>
        <taxon>Oscillospiraceae</taxon>
        <taxon>Ruminococcus</taxon>
    </lineage>
</organism>
<evidence type="ECO:0000313" key="3">
    <source>
        <dbReference type="EMBL" id="SEK72617.1"/>
    </source>
</evidence>
<keyword evidence="2" id="KW-0472">Membrane</keyword>
<keyword evidence="2" id="KW-1133">Transmembrane helix</keyword>
<name>A0A1H7JFD7_RUMAL</name>
<feature type="transmembrane region" description="Helical" evidence="2">
    <location>
        <begin position="40"/>
        <end position="64"/>
    </location>
</feature>
<accession>A0A1H7JFD7</accession>
<feature type="compositionally biased region" description="Basic and acidic residues" evidence="1">
    <location>
        <begin position="68"/>
        <end position="77"/>
    </location>
</feature>
<evidence type="ECO:0000256" key="1">
    <source>
        <dbReference type="SAM" id="MobiDB-lite"/>
    </source>
</evidence>
<evidence type="ECO:0000256" key="2">
    <source>
        <dbReference type="SAM" id="Phobius"/>
    </source>
</evidence>
<reference evidence="3 4" key="1">
    <citation type="submission" date="2016-10" db="EMBL/GenBank/DDBJ databases">
        <authorList>
            <person name="de Groot N.N."/>
        </authorList>
    </citation>
    <scope>NUCLEOTIDE SEQUENCE [LARGE SCALE GENOMIC DNA]</scope>
    <source>
        <strain evidence="3 4">KH2T6</strain>
    </source>
</reference>
<feature type="region of interest" description="Disordered" evidence="1">
    <location>
        <begin position="68"/>
        <end position="92"/>
    </location>
</feature>
<sequence length="92" mass="10863">MKVALRFLRSFLFNLLMNHWGGVVSAVLLVLHYMVGLPMWYFWVALGGWLFIILVMTLFLHWVGRQPDAPEKPKENKNPYSQKGYKTINMHR</sequence>
<feature type="transmembrane region" description="Helical" evidence="2">
    <location>
        <begin position="12"/>
        <end position="34"/>
    </location>
</feature>
<evidence type="ECO:0000313" key="4">
    <source>
        <dbReference type="Proteomes" id="UP000186015"/>
    </source>
</evidence>
<protein>
    <submittedName>
        <fullName evidence="3">Uncharacterized protein</fullName>
    </submittedName>
</protein>
<dbReference type="RefSeq" id="WP_139199741.1">
    <property type="nucleotide sequence ID" value="NZ_FOAT01000005.1"/>
</dbReference>